<name>A0A238URM3_9RHOB</name>
<dbReference type="InterPro" id="IPR015942">
    <property type="entry name" value="Asp/Glu/hydantoin_racemase"/>
</dbReference>
<dbReference type="EMBL" id="FZNN01000001">
    <property type="protein sequence ID" value="SNR24678.1"/>
    <property type="molecule type" value="Genomic_DNA"/>
</dbReference>
<dbReference type="PANTHER" id="PTHR28047:SF5">
    <property type="entry name" value="PROTEIN DCG1"/>
    <property type="match status" value="1"/>
</dbReference>
<organism evidence="2 3">
    <name type="scientific">Puniceibacterium sediminis</name>
    <dbReference type="NCBI Taxonomy" id="1608407"/>
    <lineage>
        <taxon>Bacteria</taxon>
        <taxon>Pseudomonadati</taxon>
        <taxon>Pseudomonadota</taxon>
        <taxon>Alphaproteobacteria</taxon>
        <taxon>Rhodobacterales</taxon>
        <taxon>Paracoccaceae</taxon>
        <taxon>Puniceibacterium</taxon>
    </lineage>
</organism>
<dbReference type="InterPro" id="IPR052186">
    <property type="entry name" value="Hydantoin_racemase-like"/>
</dbReference>
<evidence type="ECO:0000313" key="3">
    <source>
        <dbReference type="Proteomes" id="UP000198417"/>
    </source>
</evidence>
<dbReference type="AlphaFoldDB" id="A0A238URM3"/>
<evidence type="ECO:0000256" key="1">
    <source>
        <dbReference type="ARBA" id="ARBA00038414"/>
    </source>
</evidence>
<dbReference type="Gene3D" id="3.40.50.12500">
    <property type="match status" value="1"/>
</dbReference>
<sequence>MRAANPRVLLMNPNSNAATTRAMVTIAARTLRHVQGWTAPDGPGLLMTMDLLATAAEQVAGAEIPAGIDGVIVSAFGDPGRADLAARLAVPVVGIGESAALAAAKGGRRYAVVTHTPGLVDGIDALMRASAPGGAYLGTFLASGDALALAADAQALDTALLAAARRAHAAGAEAVIIGGGPLGEAAERLRPQAPCALVAPIPEAARRLLSLLQDIS</sequence>
<accession>A0A238URM3</accession>
<dbReference type="PANTHER" id="PTHR28047">
    <property type="entry name" value="PROTEIN DCG1"/>
    <property type="match status" value="1"/>
</dbReference>
<dbReference type="InterPro" id="IPR053714">
    <property type="entry name" value="Iso_Racemase_Enz_sf"/>
</dbReference>
<dbReference type="GO" id="GO:0047661">
    <property type="term" value="F:amino-acid racemase activity"/>
    <property type="evidence" value="ECO:0007669"/>
    <property type="project" value="InterPro"/>
</dbReference>
<dbReference type="Pfam" id="PF01177">
    <property type="entry name" value="Asp_Glu_race"/>
    <property type="match status" value="1"/>
</dbReference>
<proteinExistence type="inferred from homology"/>
<comment type="similarity">
    <text evidence="1">Belongs to the HyuE racemase family.</text>
</comment>
<gene>
    <name evidence="2" type="ORF">SAMN06265370_10131</name>
</gene>
<reference evidence="2 3" key="1">
    <citation type="submission" date="2017-06" db="EMBL/GenBank/DDBJ databases">
        <authorList>
            <person name="Kim H.J."/>
            <person name="Triplett B.A."/>
        </authorList>
    </citation>
    <scope>NUCLEOTIDE SEQUENCE [LARGE SCALE GENOMIC DNA]</scope>
    <source>
        <strain evidence="2 3">DSM 29052</strain>
    </source>
</reference>
<evidence type="ECO:0000313" key="2">
    <source>
        <dbReference type="EMBL" id="SNR24678.1"/>
    </source>
</evidence>
<dbReference type="Proteomes" id="UP000198417">
    <property type="component" value="Unassembled WGS sequence"/>
</dbReference>
<keyword evidence="3" id="KW-1185">Reference proteome</keyword>
<protein>
    <submittedName>
        <fullName evidence="2">Asp/Glu/hydantoin racemase</fullName>
    </submittedName>
</protein>